<dbReference type="EMBL" id="JAZHOU010000009">
    <property type="protein sequence ID" value="MEF3080582.1"/>
    <property type="molecule type" value="Genomic_DNA"/>
</dbReference>
<gene>
    <name evidence="1" type="ORF">V1468_16320</name>
</gene>
<proteinExistence type="predicted"/>
<sequence length="106" mass="12357">MGNIISAKCKFCDFKTKFNYGGNKLDFQINCPVPAININTGQFEIINYKIEKNNSKYKFYSNKELKGNNENNYTLDNFDLKLNTKNNYCPKCKKHSLDFNIIAYTD</sequence>
<keyword evidence="2" id="KW-1185">Reference proteome</keyword>
<accession>A0ABU7W9D7</accession>
<reference evidence="1 2" key="1">
    <citation type="submission" date="2024-02" db="EMBL/GenBank/DDBJ databases">
        <title>Winogradskyella poriferorum JCM 12885.</title>
        <authorList>
            <person name="Zhang D.-F."/>
            <person name="Fu Z.-Y."/>
        </authorList>
    </citation>
    <scope>NUCLEOTIDE SEQUENCE [LARGE SCALE GENOMIC DNA]</scope>
    <source>
        <strain evidence="1 2">JCM 12885</strain>
    </source>
</reference>
<name>A0ABU7W9D7_9FLAO</name>
<organism evidence="1 2">
    <name type="scientific">Winogradskyella poriferorum</name>
    <dbReference type="NCBI Taxonomy" id="307627"/>
    <lineage>
        <taxon>Bacteria</taxon>
        <taxon>Pseudomonadati</taxon>
        <taxon>Bacteroidota</taxon>
        <taxon>Flavobacteriia</taxon>
        <taxon>Flavobacteriales</taxon>
        <taxon>Flavobacteriaceae</taxon>
        <taxon>Winogradskyella</taxon>
    </lineage>
</organism>
<evidence type="ECO:0000313" key="2">
    <source>
        <dbReference type="Proteomes" id="UP001356704"/>
    </source>
</evidence>
<evidence type="ECO:0000313" key="1">
    <source>
        <dbReference type="EMBL" id="MEF3080582.1"/>
    </source>
</evidence>
<dbReference type="RefSeq" id="WP_272854211.1">
    <property type="nucleotide sequence ID" value="NZ_JAZHOU010000009.1"/>
</dbReference>
<dbReference type="Proteomes" id="UP001356704">
    <property type="component" value="Unassembled WGS sequence"/>
</dbReference>
<protein>
    <submittedName>
        <fullName evidence="1">Uncharacterized protein</fullName>
    </submittedName>
</protein>
<comment type="caution">
    <text evidence="1">The sequence shown here is derived from an EMBL/GenBank/DDBJ whole genome shotgun (WGS) entry which is preliminary data.</text>
</comment>